<protein>
    <submittedName>
        <fullName evidence="6">RNA polymerase sigma factor</fullName>
    </submittedName>
</protein>
<dbReference type="InterPro" id="IPR039425">
    <property type="entry name" value="RNA_pol_sigma-70-like"/>
</dbReference>
<dbReference type="PANTHER" id="PTHR43133:SF8">
    <property type="entry name" value="RNA POLYMERASE SIGMA FACTOR HI_1459-RELATED"/>
    <property type="match status" value="1"/>
</dbReference>
<dbReference type="SUPFAM" id="SSF88659">
    <property type="entry name" value="Sigma3 and sigma4 domains of RNA polymerase sigma factors"/>
    <property type="match status" value="1"/>
</dbReference>
<accession>A0ABW5N1D8</accession>
<evidence type="ECO:0000256" key="1">
    <source>
        <dbReference type="ARBA" id="ARBA00010641"/>
    </source>
</evidence>
<dbReference type="InterPro" id="IPR013325">
    <property type="entry name" value="RNA_pol_sigma_r2"/>
</dbReference>
<dbReference type="Gene3D" id="1.10.10.10">
    <property type="entry name" value="Winged helix-like DNA-binding domain superfamily/Winged helix DNA-binding domain"/>
    <property type="match status" value="1"/>
</dbReference>
<dbReference type="EMBL" id="JBHULB010000082">
    <property type="protein sequence ID" value="MFD2588891.1"/>
    <property type="molecule type" value="Genomic_DNA"/>
</dbReference>
<keyword evidence="3" id="KW-0731">Sigma factor</keyword>
<keyword evidence="2" id="KW-0805">Transcription regulation</keyword>
<comment type="similarity">
    <text evidence="1">Belongs to the sigma-70 factor family. ECF subfamily.</text>
</comment>
<evidence type="ECO:0000256" key="4">
    <source>
        <dbReference type="ARBA" id="ARBA00023125"/>
    </source>
</evidence>
<keyword evidence="7" id="KW-1185">Reference proteome</keyword>
<sequence length="176" mass="20548">MNKEEALQQRLRAGDKKTLEELYLTHKDSFIVFFKSRANASIDIEDLFQDSIIALFQSFVLKKTELKKSTVKTYLFAIGKNKLAQKFNGPVLVDEKEDVIETHYEIDDNGLSTEQKMLIKSFKLLGNKCKELIKMYYYRGLTNKEIVMLTSYKDENTVKSYRSRCLKQLKNSIHGR</sequence>
<dbReference type="Proteomes" id="UP001597526">
    <property type="component" value="Unassembled WGS sequence"/>
</dbReference>
<name>A0ABW5N1D8_9FLAO</name>
<evidence type="ECO:0000313" key="7">
    <source>
        <dbReference type="Proteomes" id="UP001597526"/>
    </source>
</evidence>
<evidence type="ECO:0000256" key="2">
    <source>
        <dbReference type="ARBA" id="ARBA00023015"/>
    </source>
</evidence>
<dbReference type="InterPro" id="IPR014284">
    <property type="entry name" value="RNA_pol_sigma-70_dom"/>
</dbReference>
<comment type="caution">
    <text evidence="6">The sequence shown here is derived from an EMBL/GenBank/DDBJ whole genome shotgun (WGS) entry which is preliminary data.</text>
</comment>
<evidence type="ECO:0000256" key="5">
    <source>
        <dbReference type="ARBA" id="ARBA00023163"/>
    </source>
</evidence>
<dbReference type="SUPFAM" id="SSF88946">
    <property type="entry name" value="Sigma2 domain of RNA polymerase sigma factors"/>
    <property type="match status" value="1"/>
</dbReference>
<dbReference type="NCBIfam" id="TIGR02937">
    <property type="entry name" value="sigma70-ECF"/>
    <property type="match status" value="1"/>
</dbReference>
<evidence type="ECO:0000313" key="6">
    <source>
        <dbReference type="EMBL" id="MFD2588891.1"/>
    </source>
</evidence>
<dbReference type="InterPro" id="IPR013324">
    <property type="entry name" value="RNA_pol_sigma_r3/r4-like"/>
</dbReference>
<dbReference type="InterPro" id="IPR036388">
    <property type="entry name" value="WH-like_DNA-bd_sf"/>
</dbReference>
<proteinExistence type="inferred from homology"/>
<evidence type="ECO:0000256" key="3">
    <source>
        <dbReference type="ARBA" id="ARBA00023082"/>
    </source>
</evidence>
<dbReference type="PANTHER" id="PTHR43133">
    <property type="entry name" value="RNA POLYMERASE ECF-TYPE SIGMA FACTO"/>
    <property type="match status" value="1"/>
</dbReference>
<keyword evidence="4" id="KW-0238">DNA-binding</keyword>
<organism evidence="6 7">
    <name type="scientific">Croceitalea marina</name>
    <dbReference type="NCBI Taxonomy" id="1775166"/>
    <lineage>
        <taxon>Bacteria</taxon>
        <taxon>Pseudomonadati</taxon>
        <taxon>Bacteroidota</taxon>
        <taxon>Flavobacteriia</taxon>
        <taxon>Flavobacteriales</taxon>
        <taxon>Flavobacteriaceae</taxon>
        <taxon>Croceitalea</taxon>
    </lineage>
</organism>
<gene>
    <name evidence="6" type="ORF">ACFSQJ_18340</name>
</gene>
<keyword evidence="5" id="KW-0804">Transcription</keyword>
<dbReference type="Gene3D" id="1.10.1740.10">
    <property type="match status" value="1"/>
</dbReference>
<dbReference type="RefSeq" id="WP_377768354.1">
    <property type="nucleotide sequence ID" value="NZ_JBHULB010000082.1"/>
</dbReference>
<reference evidence="7" key="1">
    <citation type="journal article" date="2019" name="Int. J. Syst. Evol. Microbiol.">
        <title>The Global Catalogue of Microorganisms (GCM) 10K type strain sequencing project: providing services to taxonomists for standard genome sequencing and annotation.</title>
        <authorList>
            <consortium name="The Broad Institute Genomics Platform"/>
            <consortium name="The Broad Institute Genome Sequencing Center for Infectious Disease"/>
            <person name="Wu L."/>
            <person name="Ma J."/>
        </authorList>
    </citation>
    <scope>NUCLEOTIDE SEQUENCE [LARGE SCALE GENOMIC DNA]</scope>
    <source>
        <strain evidence="7">KCTC 52368</strain>
    </source>
</reference>